<keyword evidence="9 17" id="KW-0863">Zinc-finger</keyword>
<dbReference type="GO" id="GO:0006513">
    <property type="term" value="P:protein monoubiquitination"/>
    <property type="evidence" value="ECO:0007669"/>
    <property type="project" value="InterPro"/>
</dbReference>
<keyword evidence="7" id="KW-0479">Metal-binding</keyword>
<keyword evidence="8" id="KW-0227">DNA damage</keyword>
<dbReference type="SMART" id="SM00184">
    <property type="entry name" value="RING"/>
    <property type="match status" value="1"/>
</dbReference>
<evidence type="ECO:0000256" key="18">
    <source>
        <dbReference type="SAM" id="MobiDB-lite"/>
    </source>
</evidence>
<reference evidence="22" key="1">
    <citation type="journal article" date="2011" name="Genome Res.">
        <title>Phylogeny-wide analysis of social amoeba genomes highlights ancient origins for complex intercellular communication.</title>
        <authorList>
            <person name="Heidel A.J."/>
            <person name="Lawal H.M."/>
            <person name="Felder M."/>
            <person name="Schilde C."/>
            <person name="Helps N.R."/>
            <person name="Tunggal B."/>
            <person name="Rivero F."/>
            <person name="John U."/>
            <person name="Schleicher M."/>
            <person name="Eichinger L."/>
            <person name="Platzer M."/>
            <person name="Noegel A.A."/>
            <person name="Schaap P."/>
            <person name="Gloeckner G."/>
        </authorList>
    </citation>
    <scope>NUCLEOTIDE SEQUENCE [LARGE SCALE GENOMIC DNA]</scope>
    <source>
        <strain evidence="22">SH3</strain>
    </source>
</reference>
<evidence type="ECO:0000256" key="1">
    <source>
        <dbReference type="ARBA" id="ARBA00000900"/>
    </source>
</evidence>
<dbReference type="GO" id="GO:0006301">
    <property type="term" value="P:DNA damage tolerance"/>
    <property type="evidence" value="ECO:0007669"/>
    <property type="project" value="InterPro"/>
</dbReference>
<evidence type="ECO:0000313" key="22">
    <source>
        <dbReference type="Proteomes" id="UP000007797"/>
    </source>
</evidence>
<dbReference type="PANTHER" id="PTHR14134">
    <property type="entry name" value="E3 UBIQUITIN-PROTEIN LIGASE RAD18"/>
    <property type="match status" value="1"/>
</dbReference>
<dbReference type="PROSITE" id="PS50800">
    <property type="entry name" value="SAP"/>
    <property type="match status" value="1"/>
</dbReference>
<dbReference type="OrthoDB" id="21594at2759"/>
<keyword evidence="13" id="KW-0234">DNA repair</keyword>
<dbReference type="OMA" id="LVYHIMK"/>
<feature type="compositionally biased region" description="Polar residues" evidence="18">
    <location>
        <begin position="149"/>
        <end position="160"/>
    </location>
</feature>
<dbReference type="KEGG" id="dfa:DFA_00638"/>
<dbReference type="PROSITE" id="PS50089">
    <property type="entry name" value="ZF_RING_2"/>
    <property type="match status" value="1"/>
</dbReference>
<dbReference type="GO" id="GO:0097505">
    <property type="term" value="C:Rad6-Rad18 complex"/>
    <property type="evidence" value="ECO:0007669"/>
    <property type="project" value="TreeGrafter"/>
</dbReference>
<evidence type="ECO:0000313" key="21">
    <source>
        <dbReference type="EMBL" id="EGG20773.1"/>
    </source>
</evidence>
<feature type="domain" description="SAP" evidence="20">
    <location>
        <begin position="303"/>
        <end position="337"/>
    </location>
</feature>
<dbReference type="PANTHER" id="PTHR14134:SF2">
    <property type="entry name" value="E3 UBIQUITIN-PROTEIN LIGASE RAD18"/>
    <property type="match status" value="1"/>
</dbReference>
<evidence type="ECO:0000256" key="3">
    <source>
        <dbReference type="ARBA" id="ARBA00004906"/>
    </source>
</evidence>
<dbReference type="InterPro" id="IPR001841">
    <property type="entry name" value="Znf_RING"/>
</dbReference>
<dbReference type="GeneID" id="14873942"/>
<evidence type="ECO:0000256" key="7">
    <source>
        <dbReference type="ARBA" id="ARBA00022723"/>
    </source>
</evidence>
<keyword evidence="22" id="KW-1185">Reference proteome</keyword>
<evidence type="ECO:0000256" key="2">
    <source>
        <dbReference type="ARBA" id="ARBA00004123"/>
    </source>
</evidence>
<keyword evidence="11" id="KW-0862">Zinc</keyword>
<evidence type="ECO:0000256" key="11">
    <source>
        <dbReference type="ARBA" id="ARBA00022833"/>
    </source>
</evidence>
<evidence type="ECO:0000259" key="20">
    <source>
        <dbReference type="PROSITE" id="PS50800"/>
    </source>
</evidence>
<dbReference type="InterPro" id="IPR017907">
    <property type="entry name" value="Znf_RING_CS"/>
</dbReference>
<dbReference type="EMBL" id="GL883010">
    <property type="protein sequence ID" value="EGG20773.1"/>
    <property type="molecule type" value="Genomic_DNA"/>
</dbReference>
<feature type="domain" description="RING-type" evidence="19">
    <location>
        <begin position="14"/>
        <end position="54"/>
    </location>
</feature>
<dbReference type="InterPro" id="IPR039577">
    <property type="entry name" value="Rad18"/>
</dbReference>
<evidence type="ECO:0000256" key="13">
    <source>
        <dbReference type="ARBA" id="ARBA00023204"/>
    </source>
</evidence>
<evidence type="ECO:0000256" key="6">
    <source>
        <dbReference type="ARBA" id="ARBA00022679"/>
    </source>
</evidence>
<dbReference type="GO" id="GO:0003697">
    <property type="term" value="F:single-stranded DNA binding"/>
    <property type="evidence" value="ECO:0007669"/>
    <property type="project" value="InterPro"/>
</dbReference>
<evidence type="ECO:0000256" key="10">
    <source>
        <dbReference type="ARBA" id="ARBA00022786"/>
    </source>
</evidence>
<evidence type="ECO:0000256" key="9">
    <source>
        <dbReference type="ARBA" id="ARBA00022771"/>
    </source>
</evidence>
<dbReference type="AlphaFoldDB" id="F4PSY4"/>
<evidence type="ECO:0000256" key="4">
    <source>
        <dbReference type="ARBA" id="ARBA00009506"/>
    </source>
</evidence>
<organism evidence="21 22">
    <name type="scientific">Cavenderia fasciculata</name>
    <name type="common">Slime mold</name>
    <name type="synonym">Dictyostelium fasciculatum</name>
    <dbReference type="NCBI Taxonomy" id="261658"/>
    <lineage>
        <taxon>Eukaryota</taxon>
        <taxon>Amoebozoa</taxon>
        <taxon>Evosea</taxon>
        <taxon>Eumycetozoa</taxon>
        <taxon>Dictyostelia</taxon>
        <taxon>Acytosteliales</taxon>
        <taxon>Cavenderiaceae</taxon>
        <taxon>Cavenderia</taxon>
    </lineage>
</organism>
<protein>
    <recommendedName>
        <fullName evidence="5">RING-type E3 ubiquitin transferase</fullName>
        <ecNumber evidence="5">2.3.2.27</ecNumber>
    </recommendedName>
    <alternativeName>
        <fullName evidence="15 16">RING-type E3 ubiquitin transferase RAD18</fullName>
    </alternativeName>
</protein>
<feature type="compositionally biased region" description="Basic residues" evidence="18">
    <location>
        <begin position="199"/>
        <end position="209"/>
    </location>
</feature>
<dbReference type="GO" id="GO:0005634">
    <property type="term" value="C:nucleus"/>
    <property type="evidence" value="ECO:0007669"/>
    <property type="project" value="UniProtKB-SubCell"/>
</dbReference>
<dbReference type="GO" id="GO:0008270">
    <property type="term" value="F:zinc ion binding"/>
    <property type="evidence" value="ECO:0007669"/>
    <property type="project" value="UniProtKB-KW"/>
</dbReference>
<keyword evidence="14" id="KW-0539">Nucleus</keyword>
<dbReference type="PROSITE" id="PS00518">
    <property type="entry name" value="ZF_RING_1"/>
    <property type="match status" value="1"/>
</dbReference>
<evidence type="ECO:0000256" key="15">
    <source>
        <dbReference type="ARBA" id="ARBA00031783"/>
    </source>
</evidence>
<dbReference type="InterPro" id="IPR013083">
    <property type="entry name" value="Znf_RING/FYVE/PHD"/>
</dbReference>
<dbReference type="FunFam" id="3.30.40.10:FF:000172">
    <property type="entry name" value="E3 ubiquitin-protein ligase RAD18"/>
    <property type="match status" value="1"/>
</dbReference>
<feature type="region of interest" description="Disordered" evidence="18">
    <location>
        <begin position="96"/>
        <end position="237"/>
    </location>
</feature>
<dbReference type="EC" id="2.3.2.27" evidence="5"/>
<keyword evidence="12 21" id="KW-0238">DNA-binding</keyword>
<dbReference type="STRING" id="1054147.F4PSY4"/>
<dbReference type="Pfam" id="PF13923">
    <property type="entry name" value="zf-C3HC4_2"/>
    <property type="match status" value="1"/>
</dbReference>
<dbReference type="GO" id="GO:0006281">
    <property type="term" value="P:DNA repair"/>
    <property type="evidence" value="ECO:0007669"/>
    <property type="project" value="UniProtKB-KW"/>
</dbReference>
<gene>
    <name evidence="21" type="ORF">DFA_00638</name>
</gene>
<accession>F4PSY4</accession>
<comment type="subcellular location">
    <subcellularLocation>
        <location evidence="2">Nucleus</location>
    </subcellularLocation>
</comment>
<name>F4PSY4_CACFS</name>
<comment type="catalytic activity">
    <reaction evidence="1">
        <text>S-ubiquitinyl-[E2 ubiquitin-conjugating enzyme]-L-cysteine + [acceptor protein]-L-lysine = [E2 ubiquitin-conjugating enzyme]-L-cysteine + N(6)-ubiquitinyl-[acceptor protein]-L-lysine.</text>
        <dbReference type="EC" id="2.3.2.27"/>
    </reaction>
</comment>
<comment type="pathway">
    <text evidence="3">Protein modification; protein ubiquitination.</text>
</comment>
<evidence type="ECO:0000256" key="14">
    <source>
        <dbReference type="ARBA" id="ARBA00023242"/>
    </source>
</evidence>
<evidence type="ECO:0000256" key="8">
    <source>
        <dbReference type="ARBA" id="ARBA00022763"/>
    </source>
</evidence>
<sequence>MDNRMDKIEDLLRCPICYDLYTTCMMIPLCSHNFCSLCIRQHFQQQKLHCPVCRKAATSIDIKNNRLLDDLVHEYKKVQSVQPTQPLLLLTNTNNNQQQQQQNADNDDDDLFGSNNNNNNTTSTSTSTSTTNTLTPTPFTKRKKRLSASPDTTQNQSQPIASTRRMTTRSMSASASLSTTTAPTTLSDDDDDDDIFDSKKKKSPKKKRKSISESDDELTLGDLGNNNNNNNNSDQVVTLSLPTPDKISCPFCKAMIVSRFLEKHMDSCIDSPTPNNNNNNINNNNNNQQLVCVKLTPLPKLCYHLMKTKQVKELLKKVNMKMTGDRQTLVNRHREYTTRRNAECDSLCPKTHEEIVELIYQNEQLTAKPKPAGGRRSKSLPAVLALPAPPLPISPSLPSPPISSSSSSQGLSLSQNSISSPPIFSTQNNNNNSSNDLFEILKLQILNRYRLSFLLFETSFCDHQPTLSFCFMGGGLQPASCLFKTLSSSSTQHCIFNMSAMRERRDLYLCLSTKRNNKYR</sequence>
<dbReference type="InterPro" id="IPR003034">
    <property type="entry name" value="SAP_dom"/>
</dbReference>
<evidence type="ECO:0000256" key="17">
    <source>
        <dbReference type="PROSITE-ProRule" id="PRU00175"/>
    </source>
</evidence>
<feature type="compositionally biased region" description="Low complexity" evidence="18">
    <location>
        <begin position="161"/>
        <end position="186"/>
    </location>
</feature>
<dbReference type="GO" id="GO:0061630">
    <property type="term" value="F:ubiquitin protein ligase activity"/>
    <property type="evidence" value="ECO:0007669"/>
    <property type="project" value="UniProtKB-EC"/>
</dbReference>
<keyword evidence="6" id="KW-0808">Transferase</keyword>
<evidence type="ECO:0000259" key="19">
    <source>
        <dbReference type="PROSITE" id="PS50089"/>
    </source>
</evidence>
<keyword evidence="10" id="KW-0833">Ubl conjugation pathway</keyword>
<evidence type="ECO:0000256" key="16">
    <source>
        <dbReference type="ARBA" id="ARBA00082369"/>
    </source>
</evidence>
<proteinExistence type="inferred from homology"/>
<dbReference type="Proteomes" id="UP000007797">
    <property type="component" value="Unassembled WGS sequence"/>
</dbReference>
<dbReference type="SUPFAM" id="SSF57850">
    <property type="entry name" value="RING/U-box"/>
    <property type="match status" value="1"/>
</dbReference>
<feature type="region of interest" description="Disordered" evidence="18">
    <location>
        <begin position="395"/>
        <end position="428"/>
    </location>
</feature>
<evidence type="ECO:0000256" key="5">
    <source>
        <dbReference type="ARBA" id="ARBA00012483"/>
    </source>
</evidence>
<feature type="compositionally biased region" description="Low complexity" evidence="18">
    <location>
        <begin position="402"/>
        <end position="428"/>
    </location>
</feature>
<dbReference type="RefSeq" id="XP_004358623.1">
    <property type="nucleotide sequence ID" value="XM_004358566.1"/>
</dbReference>
<comment type="similarity">
    <text evidence="4">Belongs to the RAD18 family.</text>
</comment>
<evidence type="ECO:0000256" key="12">
    <source>
        <dbReference type="ARBA" id="ARBA00023125"/>
    </source>
</evidence>
<feature type="compositionally biased region" description="Low complexity" evidence="18">
    <location>
        <begin position="112"/>
        <end position="138"/>
    </location>
</feature>
<dbReference type="Gene3D" id="3.30.40.10">
    <property type="entry name" value="Zinc/RING finger domain, C3HC4 (zinc finger)"/>
    <property type="match status" value="1"/>
</dbReference>